<dbReference type="InterPro" id="IPR043682">
    <property type="entry name" value="RqcH_bacterial"/>
</dbReference>
<keyword evidence="8" id="KW-1185">Reference proteome</keyword>
<keyword evidence="1 5" id="KW-0820">tRNA-binding</keyword>
<dbReference type="Gene3D" id="2.30.310.10">
    <property type="entry name" value="ibrinogen binding protein from staphylococcus aureus domain"/>
    <property type="match status" value="1"/>
</dbReference>
<dbReference type="Pfam" id="PF05833">
    <property type="entry name" value="NFACT_N"/>
    <property type="match status" value="1"/>
</dbReference>
<dbReference type="InterPro" id="IPR051608">
    <property type="entry name" value="RQC_Subunit_NEMF"/>
</dbReference>
<dbReference type="Proteomes" id="UP000483018">
    <property type="component" value="Unassembled WGS sequence"/>
</dbReference>
<dbReference type="Gene3D" id="1.10.8.50">
    <property type="match status" value="1"/>
</dbReference>
<feature type="domain" description="NFACT RNA-binding" evidence="6">
    <location>
        <begin position="463"/>
        <end position="557"/>
    </location>
</feature>
<dbReference type="InterPro" id="IPR010979">
    <property type="entry name" value="Ribosomal_uS13-like_H2TH"/>
</dbReference>
<dbReference type="GO" id="GO:0000049">
    <property type="term" value="F:tRNA binding"/>
    <property type="evidence" value="ECO:0007669"/>
    <property type="project" value="UniProtKB-UniRule"/>
</dbReference>
<dbReference type="InterPro" id="IPR008532">
    <property type="entry name" value="NFACT_RNA-bd"/>
</dbReference>
<dbReference type="AlphaFoldDB" id="A0A7C8HHQ9"/>
<dbReference type="OrthoDB" id="9766163at2"/>
<comment type="function">
    <text evidence="5">Key component of the ribosome quality control system (RQC), a ribosome-associated complex that mediates the extraction of incompletely synthesized nascent chains from stalled ribosomes and their subsequent degradation. RqcH recruits Ala-charged tRNA, and with RqcP directs the elongation of stalled nascent chains on 50S ribosomal subunits, leading to non-templated C-terminal alanine extensions (Ala tail). The Ala tail promotes nascent chain degradation. May add between 1 and at least 8 Ala residues. Binds to stalled 50S ribosomal subunits.</text>
</comment>
<dbReference type="GO" id="GO:0043023">
    <property type="term" value="F:ribosomal large subunit binding"/>
    <property type="evidence" value="ECO:0007669"/>
    <property type="project" value="UniProtKB-UniRule"/>
</dbReference>
<gene>
    <name evidence="5" type="primary">rqcH</name>
    <name evidence="7" type="ORF">GND95_01930</name>
</gene>
<evidence type="ECO:0000259" key="6">
    <source>
        <dbReference type="Pfam" id="PF05670"/>
    </source>
</evidence>
<reference evidence="7 8" key="1">
    <citation type="submission" date="2019-12" db="EMBL/GenBank/DDBJ databases">
        <title>Defluviitalea raffinosedens, isolated from a biogas fermenter, genome sequencing and characterization.</title>
        <authorList>
            <person name="Rettenmaier R."/>
            <person name="Schneider M."/>
            <person name="Neuhaus K."/>
            <person name="Liebl W."/>
            <person name="Zverlov V."/>
        </authorList>
    </citation>
    <scope>NUCLEOTIDE SEQUENCE [LARGE SCALE GENOMIC DNA]</scope>
    <source>
        <strain evidence="7 8">249c-K6</strain>
    </source>
</reference>
<keyword evidence="2 5" id="KW-0699">rRNA-binding</keyword>
<dbReference type="GO" id="GO:1990112">
    <property type="term" value="C:RQC complex"/>
    <property type="evidence" value="ECO:0007669"/>
    <property type="project" value="TreeGrafter"/>
</dbReference>
<dbReference type="FunFam" id="2.30.310.10:FF:000004">
    <property type="entry name" value="Fibronectin-binding protein A"/>
    <property type="match status" value="1"/>
</dbReference>
<dbReference type="Pfam" id="PF05670">
    <property type="entry name" value="NFACT-R_1"/>
    <property type="match status" value="1"/>
</dbReference>
<comment type="similarity">
    <text evidence="5">Belongs to the NEMF family.</text>
</comment>
<dbReference type="PANTHER" id="PTHR15239">
    <property type="entry name" value="NUCLEAR EXPORT MEDIATOR FACTOR NEMF"/>
    <property type="match status" value="1"/>
</dbReference>
<dbReference type="PANTHER" id="PTHR15239:SF6">
    <property type="entry name" value="RIBOSOME QUALITY CONTROL COMPLEX SUBUNIT NEMF"/>
    <property type="match status" value="1"/>
</dbReference>
<sequence length="587" mass="67510">MALDGIVISNIVYELKKLLLGGRIDKIYQPESDEIVLHTRGKGSSYRLLLTSHSNHPRLHITNHNKKNPESPPMFCMLLRKHLSGGKIVDVIQPDFERIVEFHIESLNEMGDLCIKKLIIEIMGRHSNIILTDSDNRILDSIIHVSKDKSSVREVLPGRIYVRPPSQDKLNPLLVPDNDFGKFLKGTNVTKLQQAIYKSFSGISPVVASEICYRAHLDPSLYLEELTDENRNALSNVMQHLFSLIKNNSFTPQIILHPNTNEPVDFSSIEMTQFLDYKKQSFDSISEVIELYYAEKDNLSRIKQKSNDIHKIIQNNLERCYKKKDLQLQKLKEVSDREYLRVYGELITANIYAISKGMNSFETINFYEEEQPLVTIPLDPMLTPSENAQLYFKQYNKAKRTHLALIEQLKQTEEEIQYLESLLTATESSTDESDINDIRYELKEQGYIKMRNPKQSKNQVKSKPLHFYSSDGFDIYVGKNNRQNDELTLRFASPSDLWFHTKDIPGSHVIIKTQNKEVPHTTILEAANLAAFYSKAKTSSNVPVDYTLKKNVKKPNGAKPGMVIYDHYNTIYITPDKLKIKNLTAKE</sequence>
<dbReference type="GO" id="GO:0072344">
    <property type="term" value="P:rescue of stalled ribosome"/>
    <property type="evidence" value="ECO:0007669"/>
    <property type="project" value="UniProtKB-UniRule"/>
</dbReference>
<proteinExistence type="inferred from homology"/>
<dbReference type="GO" id="GO:0019843">
    <property type="term" value="F:rRNA binding"/>
    <property type="evidence" value="ECO:0007669"/>
    <property type="project" value="UniProtKB-UniRule"/>
</dbReference>
<evidence type="ECO:0000313" key="7">
    <source>
        <dbReference type="EMBL" id="KAE9637213.1"/>
    </source>
</evidence>
<comment type="caution">
    <text evidence="7">The sequence shown here is derived from an EMBL/GenBank/DDBJ whole genome shotgun (WGS) entry which is preliminary data.</text>
</comment>
<evidence type="ECO:0000256" key="2">
    <source>
        <dbReference type="ARBA" id="ARBA00022730"/>
    </source>
</evidence>
<protein>
    <recommendedName>
        <fullName evidence="5">Rqc2 homolog RqcH</fullName>
        <shortName evidence="5">RqcH</shortName>
    </recommendedName>
</protein>
<dbReference type="RefSeq" id="WP_158739123.1">
    <property type="nucleotide sequence ID" value="NZ_WSLF01000001.1"/>
</dbReference>
<feature type="coiled-coil region" evidence="5">
    <location>
        <begin position="395"/>
        <end position="429"/>
    </location>
</feature>
<comment type="subunit">
    <text evidence="5">Associates with stalled 50S ribosomal subunits. Binds to RqcP.</text>
</comment>
<evidence type="ECO:0000256" key="3">
    <source>
        <dbReference type="ARBA" id="ARBA00022884"/>
    </source>
</evidence>
<evidence type="ECO:0000256" key="5">
    <source>
        <dbReference type="HAMAP-Rule" id="MF_00844"/>
    </source>
</evidence>
<dbReference type="EMBL" id="WSLF01000001">
    <property type="protein sequence ID" value="KAE9637213.1"/>
    <property type="molecule type" value="Genomic_DNA"/>
</dbReference>
<name>A0A7C8HHQ9_9FIRM</name>
<evidence type="ECO:0000256" key="1">
    <source>
        <dbReference type="ARBA" id="ARBA00022555"/>
    </source>
</evidence>
<evidence type="ECO:0000256" key="4">
    <source>
        <dbReference type="ARBA" id="ARBA00022917"/>
    </source>
</evidence>
<evidence type="ECO:0000313" key="8">
    <source>
        <dbReference type="Proteomes" id="UP000483018"/>
    </source>
</evidence>
<dbReference type="HAMAP" id="MF_00844_B">
    <property type="entry name" value="RqcH_B"/>
    <property type="match status" value="1"/>
</dbReference>
<keyword evidence="5" id="KW-0175">Coiled coil</keyword>
<accession>A0A7C8HHQ9</accession>
<organism evidence="7 8">
    <name type="scientific">Defluviitalea raffinosedens</name>
    <dbReference type="NCBI Taxonomy" id="1450156"/>
    <lineage>
        <taxon>Bacteria</taxon>
        <taxon>Bacillati</taxon>
        <taxon>Bacillota</taxon>
        <taxon>Clostridia</taxon>
        <taxon>Lachnospirales</taxon>
        <taxon>Defluviitaleaceae</taxon>
        <taxon>Defluviitalea</taxon>
    </lineage>
</organism>
<dbReference type="SUPFAM" id="SSF46946">
    <property type="entry name" value="S13-like H2TH domain"/>
    <property type="match status" value="1"/>
</dbReference>
<keyword evidence="4 5" id="KW-0648">Protein biosynthesis</keyword>
<keyword evidence="3 5" id="KW-0694">RNA-binding</keyword>